<keyword evidence="1" id="KW-0812">Transmembrane</keyword>
<dbReference type="AlphaFoldDB" id="W9QXT8"/>
<keyword evidence="3" id="KW-1185">Reference proteome</keyword>
<gene>
    <name evidence="2" type="ORF">L484_016465</name>
</gene>
<evidence type="ECO:0000313" key="3">
    <source>
        <dbReference type="Proteomes" id="UP000030645"/>
    </source>
</evidence>
<name>W9QXT8_9ROSA</name>
<accession>W9QXT8</accession>
<dbReference type="Proteomes" id="UP000030645">
    <property type="component" value="Unassembled WGS sequence"/>
</dbReference>
<evidence type="ECO:0000313" key="2">
    <source>
        <dbReference type="EMBL" id="EXB57412.1"/>
    </source>
</evidence>
<dbReference type="EMBL" id="KE344346">
    <property type="protein sequence ID" value="EXB57412.1"/>
    <property type="molecule type" value="Genomic_DNA"/>
</dbReference>
<feature type="transmembrane region" description="Helical" evidence="1">
    <location>
        <begin position="137"/>
        <end position="157"/>
    </location>
</feature>
<proteinExistence type="predicted"/>
<reference evidence="3" key="1">
    <citation type="submission" date="2013-01" db="EMBL/GenBank/DDBJ databases">
        <title>Draft Genome Sequence of a Mulberry Tree, Morus notabilis C.K. Schneid.</title>
        <authorList>
            <person name="He N."/>
            <person name="Zhao S."/>
        </authorList>
    </citation>
    <scope>NUCLEOTIDE SEQUENCE</scope>
</reference>
<evidence type="ECO:0000256" key="1">
    <source>
        <dbReference type="SAM" id="Phobius"/>
    </source>
</evidence>
<keyword evidence="1" id="KW-0472">Membrane</keyword>
<sequence length="180" mass="20779">MTKFVSEWFEFEESNDASCVTLGVGIVNCGDIIQEDSIDDFNVDKFENLDEQIGLEIESQGEEDIEITNCGNLDEELVDHFNVDKIKGEGEEIDFIGVVKILNGSIKGVNFIDRLVGTIGVGFEKFKTKRVRQCHRCIFLIFSAFHWSIILNPLWFWNVLRRSYSIGVYHSHKPKRDRFH</sequence>
<keyword evidence="1" id="KW-1133">Transmembrane helix</keyword>
<organism evidence="2 3">
    <name type="scientific">Morus notabilis</name>
    <dbReference type="NCBI Taxonomy" id="981085"/>
    <lineage>
        <taxon>Eukaryota</taxon>
        <taxon>Viridiplantae</taxon>
        <taxon>Streptophyta</taxon>
        <taxon>Embryophyta</taxon>
        <taxon>Tracheophyta</taxon>
        <taxon>Spermatophyta</taxon>
        <taxon>Magnoliopsida</taxon>
        <taxon>eudicotyledons</taxon>
        <taxon>Gunneridae</taxon>
        <taxon>Pentapetalae</taxon>
        <taxon>rosids</taxon>
        <taxon>fabids</taxon>
        <taxon>Rosales</taxon>
        <taxon>Moraceae</taxon>
        <taxon>Moreae</taxon>
        <taxon>Morus</taxon>
    </lineage>
</organism>
<protein>
    <submittedName>
        <fullName evidence="2">Uncharacterized protein</fullName>
    </submittedName>
</protein>